<keyword evidence="3" id="KW-1185">Reference proteome</keyword>
<evidence type="ECO:0000313" key="3">
    <source>
        <dbReference type="Proteomes" id="UP001201812"/>
    </source>
</evidence>
<dbReference type="PROSITE" id="PS50097">
    <property type="entry name" value="BTB"/>
    <property type="match status" value="1"/>
</dbReference>
<dbReference type="SMART" id="SM00225">
    <property type="entry name" value="BTB"/>
    <property type="match status" value="1"/>
</dbReference>
<reference evidence="2" key="1">
    <citation type="submission" date="2022-01" db="EMBL/GenBank/DDBJ databases">
        <title>Genome Sequence Resource for Two Populations of Ditylenchus destructor, the Migratory Endoparasitic Phytonematode.</title>
        <authorList>
            <person name="Zhang H."/>
            <person name="Lin R."/>
            <person name="Xie B."/>
        </authorList>
    </citation>
    <scope>NUCLEOTIDE SEQUENCE</scope>
    <source>
        <strain evidence="2">BazhouSP</strain>
    </source>
</reference>
<dbReference type="EMBL" id="JAKKPZ010000036">
    <property type="protein sequence ID" value="KAI1708255.1"/>
    <property type="molecule type" value="Genomic_DNA"/>
</dbReference>
<evidence type="ECO:0000259" key="1">
    <source>
        <dbReference type="PROSITE" id="PS50097"/>
    </source>
</evidence>
<dbReference type="SUPFAM" id="SSF49599">
    <property type="entry name" value="TRAF domain-like"/>
    <property type="match status" value="1"/>
</dbReference>
<organism evidence="2 3">
    <name type="scientific">Ditylenchus destructor</name>
    <dbReference type="NCBI Taxonomy" id="166010"/>
    <lineage>
        <taxon>Eukaryota</taxon>
        <taxon>Metazoa</taxon>
        <taxon>Ecdysozoa</taxon>
        <taxon>Nematoda</taxon>
        <taxon>Chromadorea</taxon>
        <taxon>Rhabditida</taxon>
        <taxon>Tylenchina</taxon>
        <taxon>Tylenchomorpha</taxon>
        <taxon>Sphaerularioidea</taxon>
        <taxon>Anguinidae</taxon>
        <taxon>Anguininae</taxon>
        <taxon>Ditylenchus</taxon>
    </lineage>
</organism>
<sequence>MSTADDVRKVQNVSKQFTKMTLLSTKLEWRIENFNKIMRLYKFGQFISSKTFVLPHLSAVWQLDLYPCGKNNADCADFFVRLVGFQTPDGSLSEDKTKSITADYKTYLLSSSNVKSVLSCENEVFEFQIGNSTNSWFAKDEVKKVIHPDGSLLVICEVECLASEETFSMQSAPNTGLLYPNLQLAEHMKKMWKSRLFADCSLEIGEKRFPTHKCILAQWSEVFRNMFSLPMEEADSGIVEISDFSADSISAMLEYLYTGSVNDELIDTLGLELLALADKYGIIPLKETCEDYLASTLTTANVLQAATLADRNSAAKLKQACVNRLAIDGRAALRSQEWENLKRYNKSLADELLELLIKDHSCFADMQE</sequence>
<dbReference type="Gene3D" id="3.30.710.10">
    <property type="entry name" value="Potassium Channel Kv1.1, Chain A"/>
    <property type="match status" value="1"/>
</dbReference>
<dbReference type="Gene3D" id="1.25.40.420">
    <property type="match status" value="1"/>
</dbReference>
<dbReference type="InterPro" id="IPR000210">
    <property type="entry name" value="BTB/POZ_dom"/>
</dbReference>
<dbReference type="AlphaFoldDB" id="A0AAD4MZ71"/>
<proteinExistence type="predicted"/>
<feature type="domain" description="BTB" evidence="1">
    <location>
        <begin position="198"/>
        <end position="265"/>
    </location>
</feature>
<dbReference type="Gene3D" id="2.60.210.10">
    <property type="entry name" value="Apoptosis, Tumor Necrosis Factor Receptor Associated Protein 2, Chain A"/>
    <property type="match status" value="1"/>
</dbReference>
<accession>A0AAD4MZ71</accession>
<name>A0AAD4MZ71_9BILA</name>
<dbReference type="InterPro" id="IPR011333">
    <property type="entry name" value="SKP1/BTB/POZ_sf"/>
</dbReference>
<dbReference type="InterPro" id="IPR008974">
    <property type="entry name" value="TRAF-like"/>
</dbReference>
<evidence type="ECO:0000313" key="2">
    <source>
        <dbReference type="EMBL" id="KAI1708255.1"/>
    </source>
</evidence>
<protein>
    <submittedName>
        <fullName evidence="2">BTB/POZ domain-containing protein</fullName>
    </submittedName>
</protein>
<dbReference type="PANTHER" id="PTHR24413">
    <property type="entry name" value="SPECKLE-TYPE POZ PROTEIN"/>
    <property type="match status" value="1"/>
</dbReference>
<dbReference type="Pfam" id="PF00651">
    <property type="entry name" value="BTB"/>
    <property type="match status" value="1"/>
</dbReference>
<gene>
    <name evidence="2" type="ORF">DdX_11933</name>
</gene>
<dbReference type="SUPFAM" id="SSF54695">
    <property type="entry name" value="POZ domain"/>
    <property type="match status" value="1"/>
</dbReference>
<comment type="caution">
    <text evidence="2">The sequence shown here is derived from an EMBL/GenBank/DDBJ whole genome shotgun (WGS) entry which is preliminary data.</text>
</comment>
<dbReference type="Proteomes" id="UP001201812">
    <property type="component" value="Unassembled WGS sequence"/>
</dbReference>